<reference evidence="6" key="1">
    <citation type="journal article" date="2019" name="Int. J. Syst. Evol. Microbiol.">
        <title>Halobacteriovorax valvorus sp. nov., a novel prokaryotic predator isolated from coastal seawater of China.</title>
        <authorList>
            <person name="Chen M.-X."/>
        </authorList>
    </citation>
    <scope>NUCLEOTIDE SEQUENCE [LARGE SCALE GENOMIC DNA]</scope>
    <source>
        <strain evidence="6">BL9</strain>
    </source>
</reference>
<dbReference type="InterPro" id="IPR027283">
    <property type="entry name" value="YerD"/>
</dbReference>
<keyword evidence="6" id="KW-1185">Reference proteome</keyword>
<dbReference type="Pfam" id="PF01645">
    <property type="entry name" value="Glu_synthase"/>
    <property type="match status" value="1"/>
</dbReference>
<evidence type="ECO:0000256" key="3">
    <source>
        <dbReference type="SAM" id="Phobius"/>
    </source>
</evidence>
<dbReference type="PIRSF" id="PIRSF500060">
    <property type="entry name" value="UCP500060"/>
    <property type="match status" value="1"/>
</dbReference>
<keyword evidence="3" id="KW-0472">Membrane</keyword>
<dbReference type="RefSeq" id="WP_115362544.1">
    <property type="nucleotide sequence ID" value="NZ_QDKL01000003.1"/>
</dbReference>
<dbReference type="Proteomes" id="UP000443582">
    <property type="component" value="Unassembled WGS sequence"/>
</dbReference>
<dbReference type="InterPro" id="IPR024188">
    <property type="entry name" value="GltB"/>
</dbReference>
<dbReference type="SUPFAM" id="SSF51395">
    <property type="entry name" value="FMN-linked oxidoreductases"/>
    <property type="match status" value="1"/>
</dbReference>
<evidence type="ECO:0000313" key="6">
    <source>
        <dbReference type="Proteomes" id="UP000443582"/>
    </source>
</evidence>
<sequence>MAYLGRGISPRKLFWWFFFVTNIATVFAGEFFNEFFYYQYLVLVPIYLLGFYDLFQSEHTLKSNYPVVGRFRYVMEDLRPKIYQYFIESDEDGTPIPRTIRNVIYQRAKLALSTKPFGTQKNVYQTGYEWINHSMYPKEFSEVQKDLRVEVGSKHCTKPYSLSIFNISAMSFGSLSSRAVEALNRGAKLNNFAHNTGEGGISDYHQSGGGDLIWQIGTGYFGARNEDGHFSEENYKNKATLEQVKMIELKLSQGAKPGHGGILPAKKNTAEIAKIRGVKVGTEVDSPPSHKEFSNAKEMVEFIERLRKLSGGKPVGIKMCFGKRSEFVDMVKTFKELDNYPDYIAIDGAEGGTGAAPLEFSDSIGTPLVEGLTNSYNILKEYGLKDEIKIIAAGKLFTGFDIVKAIALGADACYGARSMMLAIGCIQALTCNSNKCPVGITTQNPDLVKGINVEQKAKRVANFHHATLEAVREIVAAAGYDCVTGLKRKDIFKRDSNHGVHSYEDIYPTYKVEV</sequence>
<evidence type="ECO:0000256" key="2">
    <source>
        <dbReference type="PIRNR" id="PIRNR006429"/>
    </source>
</evidence>
<gene>
    <name evidence="5" type="ORF">DAY19_11410</name>
</gene>
<evidence type="ECO:0000313" key="5">
    <source>
        <dbReference type="EMBL" id="RZF20585.1"/>
    </source>
</evidence>
<organism evidence="5 6">
    <name type="scientific">Halobacteriovorax vibrionivorans</name>
    <dbReference type="NCBI Taxonomy" id="2152716"/>
    <lineage>
        <taxon>Bacteria</taxon>
        <taxon>Pseudomonadati</taxon>
        <taxon>Bdellovibrionota</taxon>
        <taxon>Bacteriovoracia</taxon>
        <taxon>Bacteriovoracales</taxon>
        <taxon>Halobacteriovoraceae</taxon>
        <taxon>Halobacteriovorax</taxon>
    </lineage>
</organism>
<keyword evidence="3" id="KW-0812">Transmembrane</keyword>
<name>A0ABY0IDL8_9BACT</name>
<proteinExistence type="inferred from homology"/>
<dbReference type="InterPro" id="IPR013785">
    <property type="entry name" value="Aldolase_TIM"/>
</dbReference>
<feature type="transmembrane region" description="Helical" evidence="3">
    <location>
        <begin position="12"/>
        <end position="29"/>
    </location>
</feature>
<evidence type="ECO:0000256" key="1">
    <source>
        <dbReference type="ARBA" id="ARBA00009716"/>
    </source>
</evidence>
<feature type="domain" description="Glutamate synthase" evidence="4">
    <location>
        <begin position="151"/>
        <end position="480"/>
    </location>
</feature>
<dbReference type="EMBL" id="QDKL01000003">
    <property type="protein sequence ID" value="RZF20585.1"/>
    <property type="molecule type" value="Genomic_DNA"/>
</dbReference>
<dbReference type="InterPro" id="IPR002932">
    <property type="entry name" value="Glu_synthdom"/>
</dbReference>
<accession>A0ABY0IDL8</accession>
<comment type="caution">
    <text evidence="5">The sequence shown here is derived from an EMBL/GenBank/DDBJ whole genome shotgun (WGS) entry which is preliminary data.</text>
</comment>
<comment type="similarity">
    <text evidence="1 2">Belongs to the glutamate synthase family.</text>
</comment>
<keyword evidence="3" id="KW-1133">Transmembrane helix</keyword>
<protein>
    <submittedName>
        <fullName evidence="5">FMN-binding glutamate synthase family protein</fullName>
    </submittedName>
</protein>
<evidence type="ECO:0000259" key="4">
    <source>
        <dbReference type="Pfam" id="PF01645"/>
    </source>
</evidence>
<dbReference type="PIRSF" id="PIRSF006429">
    <property type="entry name" value="GOGAT_lg_2"/>
    <property type="match status" value="1"/>
</dbReference>
<dbReference type="Gene3D" id="3.20.20.70">
    <property type="entry name" value="Aldolase class I"/>
    <property type="match status" value="1"/>
</dbReference>
<dbReference type="PANTHER" id="PTHR43819:SF1">
    <property type="entry name" value="ARCHAEAL-TYPE GLUTAMATE SYNTHASE [NADPH]"/>
    <property type="match status" value="1"/>
</dbReference>
<dbReference type="CDD" id="cd02808">
    <property type="entry name" value="GltS_FMN"/>
    <property type="match status" value="1"/>
</dbReference>
<dbReference type="PANTHER" id="PTHR43819">
    <property type="entry name" value="ARCHAEAL-TYPE GLUTAMATE SYNTHASE [NADPH]"/>
    <property type="match status" value="1"/>
</dbReference>